<dbReference type="PANTHER" id="PTHR15660:SF1">
    <property type="entry name" value="BRISC AND BRCA1-A COMPLEX MEMBER 1"/>
    <property type="match status" value="1"/>
</dbReference>
<proteinExistence type="predicted"/>
<dbReference type="InterPro" id="IPR026126">
    <property type="entry name" value="BABAM1"/>
</dbReference>
<evidence type="ECO:0000256" key="1">
    <source>
        <dbReference type="ARBA" id="ARBA00004123"/>
    </source>
</evidence>
<keyword evidence="2" id="KW-0963">Cytoplasm</keyword>
<dbReference type="GO" id="GO:0007095">
    <property type="term" value="P:mitotic G2 DNA damage checkpoint signaling"/>
    <property type="evidence" value="ECO:0007669"/>
    <property type="project" value="TreeGrafter"/>
</dbReference>
<organism evidence="6 7">
    <name type="scientific">Caulochytrium protostelioides</name>
    <dbReference type="NCBI Taxonomy" id="1555241"/>
    <lineage>
        <taxon>Eukaryota</taxon>
        <taxon>Fungi</taxon>
        <taxon>Fungi incertae sedis</taxon>
        <taxon>Chytridiomycota</taxon>
        <taxon>Chytridiomycota incertae sedis</taxon>
        <taxon>Chytridiomycetes</taxon>
        <taxon>Caulochytriales</taxon>
        <taxon>Caulochytriaceae</taxon>
        <taxon>Caulochytrium</taxon>
    </lineage>
</organism>
<evidence type="ECO:0000256" key="3">
    <source>
        <dbReference type="ARBA" id="ARBA00022763"/>
    </source>
</evidence>
<dbReference type="AlphaFoldDB" id="A0A4P9XC24"/>
<evidence type="ECO:0000256" key="4">
    <source>
        <dbReference type="ARBA" id="ARBA00023204"/>
    </source>
</evidence>
<dbReference type="CDD" id="cd21502">
    <property type="entry name" value="vWA_BABAM1"/>
    <property type="match status" value="1"/>
</dbReference>
<dbReference type="Proteomes" id="UP000274922">
    <property type="component" value="Unassembled WGS sequence"/>
</dbReference>
<comment type="subcellular location">
    <subcellularLocation>
        <location evidence="1">Nucleus</location>
    </subcellularLocation>
</comment>
<reference evidence="7" key="1">
    <citation type="journal article" date="2018" name="Nat. Microbiol.">
        <title>Leveraging single-cell genomics to expand the fungal tree of life.</title>
        <authorList>
            <person name="Ahrendt S.R."/>
            <person name="Quandt C.A."/>
            <person name="Ciobanu D."/>
            <person name="Clum A."/>
            <person name="Salamov A."/>
            <person name="Andreopoulos B."/>
            <person name="Cheng J.F."/>
            <person name="Woyke T."/>
            <person name="Pelin A."/>
            <person name="Henrissat B."/>
            <person name="Reynolds N.K."/>
            <person name="Benny G.L."/>
            <person name="Smith M.E."/>
            <person name="James T.Y."/>
            <person name="Grigoriev I.V."/>
        </authorList>
    </citation>
    <scope>NUCLEOTIDE SEQUENCE [LARGE SCALE GENOMIC DNA]</scope>
    <source>
        <strain evidence="7">ATCC 52028</strain>
    </source>
</reference>
<dbReference type="OrthoDB" id="547311at2759"/>
<evidence type="ECO:0000256" key="2">
    <source>
        <dbReference type="ARBA" id="ARBA00022490"/>
    </source>
</evidence>
<keyword evidence="4" id="KW-0234">DNA repair</keyword>
<protein>
    <recommendedName>
        <fullName evidence="8">BRISC and BRCA1-A complex member 1</fullName>
    </recommendedName>
</protein>
<evidence type="ECO:0000256" key="5">
    <source>
        <dbReference type="ARBA" id="ARBA00023242"/>
    </source>
</evidence>
<dbReference type="GO" id="GO:0070552">
    <property type="term" value="C:BRISC complex"/>
    <property type="evidence" value="ECO:0007669"/>
    <property type="project" value="InterPro"/>
</dbReference>
<dbReference type="GO" id="GO:0006302">
    <property type="term" value="P:double-strand break repair"/>
    <property type="evidence" value="ECO:0007669"/>
    <property type="project" value="TreeGrafter"/>
</dbReference>
<sequence>MAETPQRLEQHILICLDLASPSQQTTMMPGNIPLTTALRGVIKEFIRLKSMSSLQHQFGIAVVSGGFNWRLDEMLDALDSISHADPTLDLSSMFHELNEFLQRAEPAPETDPVLHRPGQRVHEATGCTGEASPPTHGVQIHVLLLSSRSHGEVTTLSPSERYILTEQLVLLDVLFVHEKPSADNDVARLFTQLDQTIDLAPGGRLYEMSRSLPRLQFAMMDVAAHPRQRLLAGPVHPYLVACPPHIFTPSSTE</sequence>
<dbReference type="PANTHER" id="PTHR15660">
    <property type="entry name" value="BRISC AND BRCA1-A COMPLEX MEMBER 1"/>
    <property type="match status" value="1"/>
</dbReference>
<keyword evidence="7" id="KW-1185">Reference proteome</keyword>
<evidence type="ECO:0008006" key="8">
    <source>
        <dbReference type="Google" id="ProtNLM"/>
    </source>
</evidence>
<evidence type="ECO:0000313" key="6">
    <source>
        <dbReference type="EMBL" id="RKP02963.1"/>
    </source>
</evidence>
<gene>
    <name evidence="6" type="ORF">CXG81DRAFT_24369</name>
</gene>
<dbReference type="GO" id="GO:0016604">
    <property type="term" value="C:nuclear body"/>
    <property type="evidence" value="ECO:0007669"/>
    <property type="project" value="TreeGrafter"/>
</dbReference>
<name>A0A4P9XC24_9FUNG</name>
<dbReference type="EMBL" id="ML014131">
    <property type="protein sequence ID" value="RKP02963.1"/>
    <property type="molecule type" value="Genomic_DNA"/>
</dbReference>
<keyword evidence="3" id="KW-0227">DNA damage</keyword>
<keyword evidence="5" id="KW-0539">Nucleus</keyword>
<dbReference type="GO" id="GO:0045739">
    <property type="term" value="P:positive regulation of DNA repair"/>
    <property type="evidence" value="ECO:0007669"/>
    <property type="project" value="InterPro"/>
</dbReference>
<accession>A0A4P9XC24</accession>
<evidence type="ECO:0000313" key="7">
    <source>
        <dbReference type="Proteomes" id="UP000274922"/>
    </source>
</evidence>